<dbReference type="SMART" id="SM00028">
    <property type="entry name" value="TPR"/>
    <property type="match status" value="4"/>
</dbReference>
<keyword evidence="3" id="KW-0812">Transmembrane</keyword>
<name>A0A3D9DMV8_9FLAO</name>
<dbReference type="Gene3D" id="1.10.10.10">
    <property type="entry name" value="Winged helix-like DNA-binding domain superfamily/Winged helix DNA-binding domain"/>
    <property type="match status" value="1"/>
</dbReference>
<dbReference type="AlphaFoldDB" id="A0A3D9DMV8"/>
<reference evidence="6 7" key="1">
    <citation type="journal article" date="2010" name="Syst. Appl. Microbiol.">
        <title>Four new species of Chryseobacterium from the rhizosphere of coastal sand dune plants, Chryseobacterium elymi sp. nov., Chryseobacterium hagamense sp. nov., Chryseobacterium lathyri sp. nov. and Chryseobacterium rhizosphaerae sp. nov.</title>
        <authorList>
            <person name="Cho S.H."/>
            <person name="Lee K.S."/>
            <person name="Shin D.S."/>
            <person name="Han J.H."/>
            <person name="Park K.S."/>
            <person name="Lee C.H."/>
            <person name="Park K.H."/>
            <person name="Kim S.B."/>
        </authorList>
    </citation>
    <scope>NUCLEOTIDE SEQUENCE [LARGE SCALE GENOMIC DNA]</scope>
    <source>
        <strain evidence="6 7">KCTC 22547</strain>
    </source>
</reference>
<feature type="domain" description="HTH luxR-type" evidence="5">
    <location>
        <begin position="429"/>
        <end position="486"/>
    </location>
</feature>
<comment type="caution">
    <text evidence="6">The sequence shown here is derived from an EMBL/GenBank/DDBJ whole genome shotgun (WGS) entry which is preliminary data.</text>
</comment>
<keyword evidence="3" id="KW-1133">Transmembrane helix</keyword>
<dbReference type="Proteomes" id="UP000257030">
    <property type="component" value="Unassembled WGS sequence"/>
</dbReference>
<feature type="coiled-coil region" evidence="2">
    <location>
        <begin position="364"/>
        <end position="405"/>
    </location>
</feature>
<evidence type="ECO:0000256" key="2">
    <source>
        <dbReference type="SAM" id="Coils"/>
    </source>
</evidence>
<evidence type="ECO:0000313" key="6">
    <source>
        <dbReference type="EMBL" id="REC79354.1"/>
    </source>
</evidence>
<dbReference type="PROSITE" id="PS50005">
    <property type="entry name" value="TPR"/>
    <property type="match status" value="1"/>
</dbReference>
<dbReference type="OrthoDB" id="1017207at2"/>
<dbReference type="GO" id="GO:0006355">
    <property type="term" value="P:regulation of DNA-templated transcription"/>
    <property type="evidence" value="ECO:0007669"/>
    <property type="project" value="InterPro"/>
</dbReference>
<dbReference type="GO" id="GO:0003677">
    <property type="term" value="F:DNA binding"/>
    <property type="evidence" value="ECO:0007669"/>
    <property type="project" value="InterPro"/>
</dbReference>
<sequence>MKLFPCLFFLMLSVIVFGQAKSEKKKVDSLLDVSAEQAYQDQPVAAIKTARRALALAKEKKYSQGICKANIYIAYPLLYLNMYDESLKYAKEGKKYIAENDYTLRADIKNILGSIYVTMKLYDKAKEEFLEKIKLSHKIPAEEYRLEYLNVSYLQLGSLYDEKKNIDSSLYYHRLCIEGYKQQSKIDEDFNHYSFSSAHLSLAFVFMKQKKMDSAEAHIHKAAQILEKYHHPNKEYLWYVSGKLAYEKKEYDKALHFINEAIRYNKKRSPTVDVRDLYQFLAEIYAAMNRPEKEKEYLNKYIKLNDSLNRENAKIMDFVIHNILDEKDDEQRKQKNKVYLLVGISILVILFSMCLTYRVVLNDKKAKESQLMEKEQRLLEKEKEAKEMQKRINDSFEEVVSLAKENHPEFFIRFQEVYPEFVGRLLLLSPGLKTTELTFCAFLFLNFSTKDIAEFTFTSPRTVQTRKYNIRKKLNIPSRTDIYLWIQNMGNSEQ</sequence>
<evidence type="ECO:0000256" key="1">
    <source>
        <dbReference type="PROSITE-ProRule" id="PRU00339"/>
    </source>
</evidence>
<dbReference type="Gene3D" id="1.25.40.10">
    <property type="entry name" value="Tetratricopeptide repeat domain"/>
    <property type="match status" value="2"/>
</dbReference>
<feature type="chain" id="PRO_5017757880" description="HTH luxR-type domain-containing protein" evidence="4">
    <location>
        <begin position="19"/>
        <end position="494"/>
    </location>
</feature>
<feature type="transmembrane region" description="Helical" evidence="3">
    <location>
        <begin position="338"/>
        <end position="360"/>
    </location>
</feature>
<feature type="signal peptide" evidence="4">
    <location>
        <begin position="1"/>
        <end position="18"/>
    </location>
</feature>
<dbReference type="RefSeq" id="WP_116011181.1">
    <property type="nucleotide sequence ID" value="NZ_QNUH01000004.1"/>
</dbReference>
<keyword evidence="3" id="KW-0472">Membrane</keyword>
<evidence type="ECO:0000259" key="5">
    <source>
        <dbReference type="SMART" id="SM00421"/>
    </source>
</evidence>
<dbReference type="EMBL" id="QNUH01000004">
    <property type="protein sequence ID" value="REC79354.1"/>
    <property type="molecule type" value="Genomic_DNA"/>
</dbReference>
<dbReference type="InterPro" id="IPR016032">
    <property type="entry name" value="Sig_transdc_resp-reg_C-effctor"/>
</dbReference>
<evidence type="ECO:0000256" key="3">
    <source>
        <dbReference type="SAM" id="Phobius"/>
    </source>
</evidence>
<organism evidence="6 7">
    <name type="scientific">Chryseobacterium elymi</name>
    <dbReference type="NCBI Taxonomy" id="395936"/>
    <lineage>
        <taxon>Bacteria</taxon>
        <taxon>Pseudomonadati</taxon>
        <taxon>Bacteroidota</taxon>
        <taxon>Flavobacteriia</taxon>
        <taxon>Flavobacteriales</taxon>
        <taxon>Weeksellaceae</taxon>
        <taxon>Chryseobacterium group</taxon>
        <taxon>Chryseobacterium</taxon>
    </lineage>
</organism>
<dbReference type="InterPro" id="IPR000792">
    <property type="entry name" value="Tscrpt_reg_LuxR_C"/>
</dbReference>
<dbReference type="InterPro" id="IPR019734">
    <property type="entry name" value="TPR_rpt"/>
</dbReference>
<keyword evidence="7" id="KW-1185">Reference proteome</keyword>
<dbReference type="InterPro" id="IPR036388">
    <property type="entry name" value="WH-like_DNA-bd_sf"/>
</dbReference>
<dbReference type="Pfam" id="PF00196">
    <property type="entry name" value="GerE"/>
    <property type="match status" value="1"/>
</dbReference>
<gene>
    <name evidence="6" type="ORF">DRF60_05880</name>
</gene>
<dbReference type="SUPFAM" id="SSF46894">
    <property type="entry name" value="C-terminal effector domain of the bipartite response regulators"/>
    <property type="match status" value="1"/>
</dbReference>
<dbReference type="SMART" id="SM00421">
    <property type="entry name" value="HTH_LUXR"/>
    <property type="match status" value="1"/>
</dbReference>
<feature type="repeat" description="TPR" evidence="1">
    <location>
        <begin position="235"/>
        <end position="268"/>
    </location>
</feature>
<protein>
    <recommendedName>
        <fullName evidence="5">HTH luxR-type domain-containing protein</fullName>
    </recommendedName>
</protein>
<keyword evidence="4" id="KW-0732">Signal</keyword>
<dbReference type="SUPFAM" id="SSF48452">
    <property type="entry name" value="TPR-like"/>
    <property type="match status" value="2"/>
</dbReference>
<evidence type="ECO:0000313" key="7">
    <source>
        <dbReference type="Proteomes" id="UP000257030"/>
    </source>
</evidence>
<keyword evidence="2" id="KW-0175">Coiled coil</keyword>
<proteinExistence type="predicted"/>
<dbReference type="Pfam" id="PF13181">
    <property type="entry name" value="TPR_8"/>
    <property type="match status" value="2"/>
</dbReference>
<accession>A0A3D9DMV8</accession>
<keyword evidence="1" id="KW-0802">TPR repeat</keyword>
<evidence type="ECO:0000256" key="4">
    <source>
        <dbReference type="SAM" id="SignalP"/>
    </source>
</evidence>
<dbReference type="InterPro" id="IPR011990">
    <property type="entry name" value="TPR-like_helical_dom_sf"/>
</dbReference>